<dbReference type="SUPFAM" id="SSF53448">
    <property type="entry name" value="Nucleotide-diphospho-sugar transferases"/>
    <property type="match status" value="1"/>
</dbReference>
<name>A0A158DHJ7_9BURK</name>
<dbReference type="Proteomes" id="UP000054911">
    <property type="component" value="Unassembled WGS sequence"/>
</dbReference>
<dbReference type="AlphaFoldDB" id="A0A158DHJ7"/>
<evidence type="ECO:0000259" key="3">
    <source>
        <dbReference type="Pfam" id="PF02709"/>
    </source>
</evidence>
<accession>A0A158DHJ7</accession>
<organism evidence="4 5">
    <name type="scientific">Caballeronia pedi</name>
    <dbReference type="NCBI Taxonomy" id="1777141"/>
    <lineage>
        <taxon>Bacteria</taxon>
        <taxon>Pseudomonadati</taxon>
        <taxon>Pseudomonadota</taxon>
        <taxon>Betaproteobacteria</taxon>
        <taxon>Burkholderiales</taxon>
        <taxon>Burkholderiaceae</taxon>
        <taxon>Caballeronia</taxon>
    </lineage>
</organism>
<keyword evidence="1" id="KW-0808">Transferase</keyword>
<dbReference type="EMBL" id="FCOE02000039">
    <property type="protein sequence ID" value="SAK94101.1"/>
    <property type="molecule type" value="Genomic_DNA"/>
</dbReference>
<evidence type="ECO:0000256" key="1">
    <source>
        <dbReference type="ARBA" id="ARBA00022679"/>
    </source>
</evidence>
<proteinExistence type="predicted"/>
<keyword evidence="5" id="KW-1185">Reference proteome</keyword>
<dbReference type="GO" id="GO:0005975">
    <property type="term" value="P:carbohydrate metabolic process"/>
    <property type="evidence" value="ECO:0007669"/>
    <property type="project" value="InterPro"/>
</dbReference>
<dbReference type="PRINTS" id="PR02050">
    <property type="entry name" value="B14GALTRFASE"/>
</dbReference>
<dbReference type="Pfam" id="PF02709">
    <property type="entry name" value="Glyco_transf_7C"/>
    <property type="match status" value="1"/>
</dbReference>
<dbReference type="Pfam" id="PF00535">
    <property type="entry name" value="Glycos_transf_2"/>
    <property type="match status" value="1"/>
</dbReference>
<evidence type="ECO:0000313" key="5">
    <source>
        <dbReference type="Proteomes" id="UP000054911"/>
    </source>
</evidence>
<gene>
    <name evidence="4" type="ORF">AWB80_06921</name>
</gene>
<dbReference type="InterPro" id="IPR027791">
    <property type="entry name" value="Galactosyl_T_C"/>
</dbReference>
<dbReference type="OrthoDB" id="9801954at2"/>
<feature type="domain" description="Galactosyltransferase C-terminal" evidence="3">
    <location>
        <begin position="169"/>
        <end position="231"/>
    </location>
</feature>
<feature type="domain" description="Glycosyltransferase 2-like" evidence="2">
    <location>
        <begin position="26"/>
        <end position="139"/>
    </location>
</feature>
<dbReference type="InterPro" id="IPR003859">
    <property type="entry name" value="Galactosyl_T"/>
</dbReference>
<dbReference type="STRING" id="1777141.AWB80_06921"/>
<protein>
    <submittedName>
        <fullName evidence="4">Galactosyltransferase</fullName>
    </submittedName>
</protein>
<sequence length="275" mass="30744">MSNASHISLRGIEFVVTYRGASQERRENLLGTLRYLNRTYSDYIVWLIEADASPTFSWQQLSDPKIRHVFVHDTGRFSRARLANLGARMCTGRVICIHDADMIANPRYMKMAVDSLMDANNSDAVCPFARVVNTAGELRRSFIESGDYDELAPFAASDEADLPNGMSSLYTNTSGALNVFVRAEFIRIGGFDPAFEGWGGEDDDLLLRATRLGVRWHTLAGADSLLFHMHHDTAVRADWFGLPEVQANRKKGFECGEIPLPQVEARAAALSKYFK</sequence>
<evidence type="ECO:0000313" key="4">
    <source>
        <dbReference type="EMBL" id="SAK94101.1"/>
    </source>
</evidence>
<reference evidence="4" key="1">
    <citation type="submission" date="2016-01" db="EMBL/GenBank/DDBJ databases">
        <authorList>
            <person name="Peeters C."/>
        </authorList>
    </citation>
    <scope>NUCLEOTIDE SEQUENCE [LARGE SCALE GENOMIC DNA]</scope>
    <source>
        <strain evidence="4">LMG 29323</strain>
    </source>
</reference>
<dbReference type="Gene3D" id="3.90.550.10">
    <property type="entry name" value="Spore Coat Polysaccharide Biosynthesis Protein SpsA, Chain A"/>
    <property type="match status" value="1"/>
</dbReference>
<comment type="caution">
    <text evidence="4">The sequence shown here is derived from an EMBL/GenBank/DDBJ whole genome shotgun (WGS) entry which is preliminary data.</text>
</comment>
<dbReference type="RefSeq" id="WP_061179176.1">
    <property type="nucleotide sequence ID" value="NZ_FCOE02000039.1"/>
</dbReference>
<keyword evidence="4" id="KW-0328">Glycosyltransferase</keyword>
<dbReference type="GO" id="GO:0016757">
    <property type="term" value="F:glycosyltransferase activity"/>
    <property type="evidence" value="ECO:0007669"/>
    <property type="project" value="UniProtKB-KW"/>
</dbReference>
<dbReference type="InterPro" id="IPR029044">
    <property type="entry name" value="Nucleotide-diphossugar_trans"/>
</dbReference>
<dbReference type="InterPro" id="IPR001173">
    <property type="entry name" value="Glyco_trans_2-like"/>
</dbReference>
<evidence type="ECO:0000259" key="2">
    <source>
        <dbReference type="Pfam" id="PF00535"/>
    </source>
</evidence>